<evidence type="ECO:0000313" key="1">
    <source>
        <dbReference type="EMBL" id="OMO72775.1"/>
    </source>
</evidence>
<organism evidence="1 2">
    <name type="scientific">Corchorus olitorius</name>
    <dbReference type="NCBI Taxonomy" id="93759"/>
    <lineage>
        <taxon>Eukaryota</taxon>
        <taxon>Viridiplantae</taxon>
        <taxon>Streptophyta</taxon>
        <taxon>Embryophyta</taxon>
        <taxon>Tracheophyta</taxon>
        <taxon>Spermatophyta</taxon>
        <taxon>Magnoliopsida</taxon>
        <taxon>eudicotyledons</taxon>
        <taxon>Gunneridae</taxon>
        <taxon>Pentapetalae</taxon>
        <taxon>rosids</taxon>
        <taxon>malvids</taxon>
        <taxon>Malvales</taxon>
        <taxon>Malvaceae</taxon>
        <taxon>Grewioideae</taxon>
        <taxon>Apeibeae</taxon>
        <taxon>Corchorus</taxon>
    </lineage>
</organism>
<proteinExistence type="predicted"/>
<keyword evidence="2" id="KW-1185">Reference proteome</keyword>
<dbReference type="Proteomes" id="UP000187203">
    <property type="component" value="Unassembled WGS sequence"/>
</dbReference>
<reference evidence="2" key="1">
    <citation type="submission" date="2013-09" db="EMBL/GenBank/DDBJ databases">
        <title>Corchorus olitorius genome sequencing.</title>
        <authorList>
            <person name="Alam M."/>
            <person name="Haque M.S."/>
            <person name="Islam M.S."/>
            <person name="Emdad E.M."/>
            <person name="Islam M.M."/>
            <person name="Ahmed B."/>
            <person name="Halim A."/>
            <person name="Hossen Q.M.M."/>
            <person name="Hossain M.Z."/>
            <person name="Ahmed R."/>
            <person name="Khan M.M."/>
            <person name="Islam R."/>
            <person name="Rashid M.M."/>
            <person name="Khan S.A."/>
            <person name="Rahman M.S."/>
            <person name="Alam M."/>
            <person name="Yahiya A.S."/>
            <person name="Khan M.S."/>
            <person name="Azam M.S."/>
            <person name="Haque T."/>
            <person name="Lashkar M.Z.H."/>
            <person name="Akhand A.I."/>
            <person name="Morshed G."/>
            <person name="Roy S."/>
            <person name="Uddin K.S."/>
            <person name="Rabeya T."/>
            <person name="Hossain A.S."/>
            <person name="Chowdhury A."/>
            <person name="Snigdha A.R."/>
            <person name="Mortoza M.S."/>
            <person name="Matin S.A."/>
            <person name="Hoque S.M.E."/>
            <person name="Islam M.K."/>
            <person name="Roy D.K."/>
            <person name="Haider R."/>
            <person name="Moosa M.M."/>
            <person name="Elias S.M."/>
            <person name="Hasan A.M."/>
            <person name="Jahan S."/>
            <person name="Shafiuddin M."/>
            <person name="Mahmood N."/>
            <person name="Shommy N.S."/>
        </authorList>
    </citation>
    <scope>NUCLEOTIDE SEQUENCE [LARGE SCALE GENOMIC DNA]</scope>
    <source>
        <strain evidence="2">cv. O-4</strain>
    </source>
</reference>
<gene>
    <name evidence="1" type="ORF">COLO4_27466</name>
</gene>
<evidence type="ECO:0000313" key="2">
    <source>
        <dbReference type="Proteomes" id="UP000187203"/>
    </source>
</evidence>
<comment type="caution">
    <text evidence="1">The sequence shown here is derived from an EMBL/GenBank/DDBJ whole genome shotgun (WGS) entry which is preliminary data.</text>
</comment>
<sequence>MALFKLRPQWQKNGVAALVRKWVDRVSGPKG</sequence>
<name>A0A1R3HQW6_9ROSI</name>
<protein>
    <submittedName>
        <fullName evidence="1">Uncharacterized protein</fullName>
    </submittedName>
</protein>
<accession>A0A1R3HQW6</accession>
<dbReference type="AlphaFoldDB" id="A0A1R3HQW6"/>
<dbReference type="EMBL" id="AWUE01019586">
    <property type="protein sequence ID" value="OMO72775.1"/>
    <property type="molecule type" value="Genomic_DNA"/>
</dbReference>